<dbReference type="GO" id="GO:0005996">
    <property type="term" value="P:monosaccharide metabolic process"/>
    <property type="evidence" value="ECO:0007669"/>
    <property type="project" value="InterPro"/>
</dbReference>
<evidence type="ECO:0000313" key="3">
    <source>
        <dbReference type="EMBL" id="SHG71728.1"/>
    </source>
</evidence>
<proteinExistence type="predicted"/>
<protein>
    <submittedName>
        <fullName evidence="3">L-fucose isomerase</fullName>
    </submittedName>
</protein>
<keyword evidence="2" id="KW-0119">Carbohydrate metabolism</keyword>
<dbReference type="GO" id="GO:0016861">
    <property type="term" value="F:intramolecular oxidoreductase activity, interconverting aldoses and ketoses"/>
    <property type="evidence" value="ECO:0007669"/>
    <property type="project" value="InterPro"/>
</dbReference>
<organism evidence="3 4">
    <name type="scientific">Fodinibius roseus</name>
    <dbReference type="NCBI Taxonomy" id="1194090"/>
    <lineage>
        <taxon>Bacteria</taxon>
        <taxon>Pseudomonadati</taxon>
        <taxon>Balneolota</taxon>
        <taxon>Balneolia</taxon>
        <taxon>Balneolales</taxon>
        <taxon>Balneolaceae</taxon>
        <taxon>Fodinibius</taxon>
    </lineage>
</organism>
<dbReference type="RefSeq" id="WP_139240410.1">
    <property type="nucleotide sequence ID" value="NZ_FQUS01000050.1"/>
</dbReference>
<dbReference type="PANTHER" id="PTHR36120">
    <property type="entry name" value="FUCOSE ISOMERASE"/>
    <property type="match status" value="1"/>
</dbReference>
<evidence type="ECO:0000256" key="2">
    <source>
        <dbReference type="ARBA" id="ARBA00023277"/>
    </source>
</evidence>
<dbReference type="EMBL" id="FQUS01000050">
    <property type="protein sequence ID" value="SHG71728.1"/>
    <property type="molecule type" value="Genomic_DNA"/>
</dbReference>
<keyword evidence="4" id="KW-1185">Reference proteome</keyword>
<dbReference type="Proteomes" id="UP000184041">
    <property type="component" value="Unassembled WGS sequence"/>
</dbReference>
<gene>
    <name evidence="3" type="ORF">SAMN05443144_1504</name>
</gene>
<dbReference type="STRING" id="1194090.SAMN05443144_1504"/>
<reference evidence="3 4" key="1">
    <citation type="submission" date="2016-11" db="EMBL/GenBank/DDBJ databases">
        <authorList>
            <person name="Jaros S."/>
            <person name="Januszkiewicz K."/>
            <person name="Wedrychowicz H."/>
        </authorList>
    </citation>
    <scope>NUCLEOTIDE SEQUENCE [LARGE SCALE GENOMIC DNA]</scope>
    <source>
        <strain evidence="3 4">DSM 21986</strain>
    </source>
</reference>
<dbReference type="GO" id="GO:0005737">
    <property type="term" value="C:cytoplasm"/>
    <property type="evidence" value="ECO:0007669"/>
    <property type="project" value="InterPro"/>
</dbReference>
<dbReference type="OrthoDB" id="5838738at2"/>
<evidence type="ECO:0000256" key="1">
    <source>
        <dbReference type="ARBA" id="ARBA00023235"/>
    </source>
</evidence>
<evidence type="ECO:0000313" key="4">
    <source>
        <dbReference type="Proteomes" id="UP000184041"/>
    </source>
</evidence>
<sequence length="467" mass="53412">MDKIRFALAGTFRSNFQGDMRGVLDDSIARLQQLSSELEFDFYPVREGMETIEDARRVSKELEEKDIDFILIQNSSFADGDMLLPFLETSIRLGIWAVPETTESGPLPLNSICATNLYMSEIGVYVPDYKNPVKWFYGFADDKDFILRLTVTIRALTALKNIQASQILMIGDHAPGFHNLVFDEEKVKDMFGIGVQKIELQEFYDEFHTVHSQGQKKSKVKELETQAARVEVSQDHLQKSVSIENTFKALLERYDANGLAIQCWPHIPEELGVMVCSSMGRIMEDFSVSACEGDVMGVISLLALKYLSNSDPMLMDLSAWDKQEDAIYTWHCGNNPDCWYDSNGFSLENHFNRKSSGVVREGRFKSTEITMLRLFDNQESAIVSTGEMFERDKPHYNGSGGWFRNIKMDEEPVDTQDFLNTIFVNNVPHHMAFIDVNRENEVRELIQWLGLQAMEPIGYKPYLQQKS</sequence>
<dbReference type="InterPro" id="IPR009015">
    <property type="entry name" value="Fucose_isomerase_N/cen_sf"/>
</dbReference>
<keyword evidence="1 3" id="KW-0413">Isomerase</keyword>
<dbReference type="SUPFAM" id="SSF53743">
    <property type="entry name" value="FucI/AraA N-terminal and middle domains"/>
    <property type="match status" value="1"/>
</dbReference>
<dbReference type="AlphaFoldDB" id="A0A1M5M3A3"/>
<name>A0A1M5M3A3_9BACT</name>
<dbReference type="PANTHER" id="PTHR36120:SF1">
    <property type="entry name" value="L-FUCOSE ISOMERASE C-TERMINAL DOMAIN-CONTAINING PROTEIN"/>
    <property type="match status" value="1"/>
</dbReference>
<accession>A0A1M5M3A3</accession>